<dbReference type="AlphaFoldDB" id="A0A286XTR2"/>
<reference evidence="2" key="1">
    <citation type="journal article" date="2011" name="Nature">
        <title>A high-resolution map of human evolutionary constraint using 29 mammals.</title>
        <authorList>
            <person name="Lindblad-Toh K."/>
            <person name="Garber M."/>
            <person name="Zuk O."/>
            <person name="Lin M.F."/>
            <person name="Parker B.J."/>
            <person name="Washietl S."/>
            <person name="Kheradpour P."/>
            <person name="Ernst J."/>
            <person name="Jordan G."/>
            <person name="Mauceli E."/>
            <person name="Ward L.D."/>
            <person name="Lowe C.B."/>
            <person name="Holloway A.K."/>
            <person name="Clamp M."/>
            <person name="Gnerre S."/>
            <person name="Alfoldi J."/>
            <person name="Beal K."/>
            <person name="Chang J."/>
            <person name="Clawson H."/>
            <person name="Cuff J."/>
            <person name="Di Palma F."/>
            <person name="Fitzgerald S."/>
            <person name="Flicek P."/>
            <person name="Guttman M."/>
            <person name="Hubisz M.J."/>
            <person name="Jaffe D.B."/>
            <person name="Jungreis I."/>
            <person name="Kent W.J."/>
            <person name="Kostka D."/>
            <person name="Lara M."/>
            <person name="Martins A.L."/>
            <person name="Massingham T."/>
            <person name="Moltke I."/>
            <person name="Raney B.J."/>
            <person name="Rasmussen M.D."/>
            <person name="Robinson J."/>
            <person name="Stark A."/>
            <person name="Vilella A.J."/>
            <person name="Wen J."/>
            <person name="Xie X."/>
            <person name="Zody M.C."/>
            <person name="Baldwin J."/>
            <person name="Bloom T."/>
            <person name="Chin C.W."/>
            <person name="Heiman D."/>
            <person name="Nicol R."/>
            <person name="Nusbaum C."/>
            <person name="Young S."/>
            <person name="Wilkinson J."/>
            <person name="Worley K.C."/>
            <person name="Kovar C.L."/>
            <person name="Muzny D.M."/>
            <person name="Gibbs R.A."/>
            <person name="Cree A."/>
            <person name="Dihn H.H."/>
            <person name="Fowler G."/>
            <person name="Jhangiani S."/>
            <person name="Joshi V."/>
            <person name="Lee S."/>
            <person name="Lewis L.R."/>
            <person name="Nazareth L.V."/>
            <person name="Okwuonu G."/>
            <person name="Santibanez J."/>
            <person name="Warren W.C."/>
            <person name="Mardis E.R."/>
            <person name="Weinstock G.M."/>
            <person name="Wilson R.K."/>
            <person name="Delehaunty K."/>
            <person name="Dooling D."/>
            <person name="Fronik C."/>
            <person name="Fulton L."/>
            <person name="Fulton B."/>
            <person name="Graves T."/>
            <person name="Minx P."/>
            <person name="Sodergren E."/>
            <person name="Birney E."/>
            <person name="Margulies E.H."/>
            <person name="Herrero J."/>
            <person name="Green E.D."/>
            <person name="Haussler D."/>
            <person name="Siepel A."/>
            <person name="Goldman N."/>
            <person name="Pollard K.S."/>
            <person name="Pedersen J.S."/>
            <person name="Lander E.S."/>
            <person name="Kellis M."/>
        </authorList>
    </citation>
    <scope>NUCLEOTIDE SEQUENCE [LARGE SCALE GENOMIC DNA]</scope>
    <source>
        <strain evidence="2">2N</strain>
    </source>
</reference>
<sequence length="94" mass="10759">MTFSPSEVKSLRIEYGDLELCIEVVDSVQEAIDHIHKYGSSHTDVIVTENEKTAEFFLQHVDSACVFWNASTRFSDGYRFGLGRRRPVCITVWS</sequence>
<dbReference type="PANTHER" id="PTHR11063:SF8">
    <property type="entry name" value="DELTA-1-PYRROLINE-5-CARBOXYLATE SYNTHASE"/>
    <property type="match status" value="1"/>
</dbReference>
<dbReference type="Bgee" id="ENSCPOG00000000179">
    <property type="expression patterns" value="Expressed in pituitary gland and 13 other cell types or tissues"/>
</dbReference>
<dbReference type="Proteomes" id="UP000005447">
    <property type="component" value="Unassembled WGS sequence"/>
</dbReference>
<reference evidence="1" key="3">
    <citation type="submission" date="2025-09" db="UniProtKB">
        <authorList>
            <consortium name="Ensembl"/>
        </authorList>
    </citation>
    <scope>IDENTIFICATION</scope>
    <source>
        <strain evidence="1">2N</strain>
    </source>
</reference>
<protein>
    <submittedName>
        <fullName evidence="1">Aldehyde dehydrogenase 18 family member A1</fullName>
    </submittedName>
</protein>
<keyword evidence="2" id="KW-1185">Reference proteome</keyword>
<evidence type="ECO:0000313" key="1">
    <source>
        <dbReference type="Ensembl" id="ENSCPOP00000028916.1"/>
    </source>
</evidence>
<evidence type="ECO:0000313" key="2">
    <source>
        <dbReference type="Proteomes" id="UP000005447"/>
    </source>
</evidence>
<dbReference type="PANTHER" id="PTHR11063">
    <property type="entry name" value="GLUTAMATE SEMIALDEHYDE DEHYDROGENASE"/>
    <property type="match status" value="1"/>
</dbReference>
<dbReference type="GO" id="GO:0005739">
    <property type="term" value="C:mitochondrion"/>
    <property type="evidence" value="ECO:0007669"/>
    <property type="project" value="TreeGrafter"/>
</dbReference>
<dbReference type="Gene3D" id="3.40.309.10">
    <property type="entry name" value="Aldehyde Dehydrogenase, Chain A, domain 2"/>
    <property type="match status" value="1"/>
</dbReference>
<dbReference type="GO" id="GO:0004350">
    <property type="term" value="F:glutamate-5-semialdehyde dehydrogenase activity"/>
    <property type="evidence" value="ECO:0007669"/>
    <property type="project" value="InterPro"/>
</dbReference>
<name>A0A286XTR2_CAVPO</name>
<reference evidence="1" key="2">
    <citation type="submission" date="2025-08" db="UniProtKB">
        <authorList>
            <consortium name="Ensembl"/>
        </authorList>
    </citation>
    <scope>IDENTIFICATION</scope>
    <source>
        <strain evidence="1">2N</strain>
    </source>
</reference>
<dbReference type="EMBL" id="AAKN02002716">
    <property type="status" value="NOT_ANNOTATED_CDS"/>
    <property type="molecule type" value="Genomic_DNA"/>
</dbReference>
<dbReference type="InterPro" id="IPR016161">
    <property type="entry name" value="Ald_DH/histidinol_DH"/>
</dbReference>
<gene>
    <name evidence="1" type="primary">ALDH18A1</name>
</gene>
<dbReference type="PROSITE" id="PS01223">
    <property type="entry name" value="PROA"/>
    <property type="match status" value="1"/>
</dbReference>
<accession>A0A286XTR2</accession>
<proteinExistence type="predicted"/>
<dbReference type="GeneTree" id="ENSGT00500000044903"/>
<dbReference type="Ensembl" id="ENSCPOT00000048361.1">
    <property type="protein sequence ID" value="ENSCPOP00000028916.1"/>
    <property type="gene ID" value="ENSCPOG00000000179.4"/>
</dbReference>
<dbReference type="EMBL" id="AAKN02002715">
    <property type="status" value="NOT_ANNOTATED_CDS"/>
    <property type="molecule type" value="Genomic_DNA"/>
</dbReference>
<dbReference type="InterPro" id="IPR020593">
    <property type="entry name" value="G-glutamylP_reductase_CS"/>
</dbReference>
<dbReference type="SUPFAM" id="SSF53720">
    <property type="entry name" value="ALDH-like"/>
    <property type="match status" value="1"/>
</dbReference>
<organism evidence="1 2">
    <name type="scientific">Cavia porcellus</name>
    <name type="common">Guinea pig</name>
    <dbReference type="NCBI Taxonomy" id="10141"/>
    <lineage>
        <taxon>Eukaryota</taxon>
        <taxon>Metazoa</taxon>
        <taxon>Chordata</taxon>
        <taxon>Craniata</taxon>
        <taxon>Vertebrata</taxon>
        <taxon>Euteleostomi</taxon>
        <taxon>Mammalia</taxon>
        <taxon>Eutheria</taxon>
        <taxon>Euarchontoglires</taxon>
        <taxon>Glires</taxon>
        <taxon>Rodentia</taxon>
        <taxon>Hystricomorpha</taxon>
        <taxon>Caviidae</taxon>
        <taxon>Cavia</taxon>
    </lineage>
</organism>
<dbReference type="VEuPathDB" id="HostDB:ENSCPOG00000000179"/>
<dbReference type="InterPro" id="IPR016163">
    <property type="entry name" value="Ald_DH_C"/>
</dbReference>